<dbReference type="HOGENOM" id="CLU_2987154_0_0_10"/>
<keyword evidence="1" id="KW-0812">Transmembrane</keyword>
<dbReference type="AlphaFoldDB" id="U2CKL9"/>
<dbReference type="Proteomes" id="UP000016496">
    <property type="component" value="Unassembled WGS sequence"/>
</dbReference>
<accession>U2CKL9</accession>
<feature type="transmembrane region" description="Helical" evidence="1">
    <location>
        <begin position="12"/>
        <end position="32"/>
    </location>
</feature>
<keyword evidence="1" id="KW-0472">Membrane</keyword>
<sequence>MDKHIFRPKPSAWIWICLAMFAFIIFFFLYSIKHERNYFLMVMLFAQFAVCFRISQI</sequence>
<keyword evidence="1" id="KW-1133">Transmembrane helix</keyword>
<evidence type="ECO:0000256" key="1">
    <source>
        <dbReference type="SAM" id="Phobius"/>
    </source>
</evidence>
<dbReference type="EMBL" id="AWSV01000108">
    <property type="protein sequence ID" value="ERI85095.1"/>
    <property type="molecule type" value="Genomic_DNA"/>
</dbReference>
<organism evidence="2 3">
    <name type="scientific">Bacteroides pyogenes F0041</name>
    <dbReference type="NCBI Taxonomy" id="1321819"/>
    <lineage>
        <taxon>Bacteria</taxon>
        <taxon>Pseudomonadati</taxon>
        <taxon>Bacteroidota</taxon>
        <taxon>Bacteroidia</taxon>
        <taxon>Bacteroidales</taxon>
        <taxon>Bacteroidaceae</taxon>
        <taxon>Bacteroides</taxon>
    </lineage>
</organism>
<comment type="caution">
    <text evidence="2">The sequence shown here is derived from an EMBL/GenBank/DDBJ whole genome shotgun (WGS) entry which is preliminary data.</text>
</comment>
<evidence type="ECO:0000313" key="3">
    <source>
        <dbReference type="Proteomes" id="UP000016496"/>
    </source>
</evidence>
<reference evidence="2 3" key="1">
    <citation type="submission" date="2013-08" db="EMBL/GenBank/DDBJ databases">
        <authorList>
            <person name="Weinstock G."/>
            <person name="Sodergren E."/>
            <person name="Wylie T."/>
            <person name="Fulton L."/>
            <person name="Fulton R."/>
            <person name="Fronick C."/>
            <person name="O'Laughlin M."/>
            <person name="Godfrey J."/>
            <person name="Miner T."/>
            <person name="Herter B."/>
            <person name="Appelbaum E."/>
            <person name="Cordes M."/>
            <person name="Lek S."/>
            <person name="Wollam A."/>
            <person name="Pepin K.H."/>
            <person name="Palsikar V.B."/>
            <person name="Mitreva M."/>
            <person name="Wilson R.K."/>
        </authorList>
    </citation>
    <scope>NUCLEOTIDE SEQUENCE [LARGE SCALE GENOMIC DNA]</scope>
    <source>
        <strain evidence="2 3">F0041</strain>
    </source>
</reference>
<proteinExistence type="predicted"/>
<name>U2CKL9_9BACE</name>
<evidence type="ECO:0000313" key="2">
    <source>
        <dbReference type="EMBL" id="ERI85095.1"/>
    </source>
</evidence>
<gene>
    <name evidence="2" type="ORF">HMPREF1981_01981</name>
</gene>
<protein>
    <submittedName>
        <fullName evidence="2">Uncharacterized protein</fullName>
    </submittedName>
</protein>